<accession>A0A553JRX5</accession>
<organism evidence="1 2">
    <name type="scientific">Shewanella hanedai</name>
    <name type="common">Alteromonas hanedai</name>
    <dbReference type="NCBI Taxonomy" id="25"/>
    <lineage>
        <taxon>Bacteria</taxon>
        <taxon>Pseudomonadati</taxon>
        <taxon>Pseudomonadota</taxon>
        <taxon>Gammaproteobacteria</taxon>
        <taxon>Alteromonadales</taxon>
        <taxon>Shewanellaceae</taxon>
        <taxon>Shewanella</taxon>
    </lineage>
</organism>
<gene>
    <name evidence="1" type="ORF">FN961_05930</name>
</gene>
<dbReference type="EMBL" id="VKGK01000005">
    <property type="protein sequence ID" value="TRY15207.1"/>
    <property type="molecule type" value="Genomic_DNA"/>
</dbReference>
<proteinExistence type="predicted"/>
<evidence type="ECO:0000313" key="2">
    <source>
        <dbReference type="Proteomes" id="UP000318126"/>
    </source>
</evidence>
<name>A0A553JRX5_SHEHA</name>
<reference evidence="2" key="1">
    <citation type="submission" date="2019-07" db="EMBL/GenBank/DDBJ databases">
        <title>Shewanella sp. YLB-08 draft genomic sequence.</title>
        <authorList>
            <person name="Yu L."/>
        </authorList>
    </citation>
    <scope>NUCLEOTIDE SEQUENCE [LARGE SCALE GENOMIC DNA]</scope>
    <source>
        <strain evidence="2">JCM 20706</strain>
    </source>
</reference>
<evidence type="ECO:0000313" key="1">
    <source>
        <dbReference type="EMBL" id="TRY15207.1"/>
    </source>
</evidence>
<dbReference type="OrthoDB" id="6261638at2"/>
<comment type="caution">
    <text evidence="1">The sequence shown here is derived from an EMBL/GenBank/DDBJ whole genome shotgun (WGS) entry which is preliminary data.</text>
</comment>
<keyword evidence="2" id="KW-1185">Reference proteome</keyword>
<dbReference type="AlphaFoldDB" id="A0A553JRX5"/>
<dbReference type="RefSeq" id="WP_143563639.1">
    <property type="nucleotide sequence ID" value="NZ_BMPL01000004.1"/>
</dbReference>
<sequence length="269" mass="30576">MFEPLLTQPEIITIDKGCRLKVSLHESTADFCLLQVMSGHVGEFIIVSITPNALSIMVRLHPFLSVSVESYSSDVSKAQPVLSRGVGQGWRLFSGLGVSPIMCAQDLKSGVDIMVSFTVEAGFAFEDTSQWQIVPLEKDNRFFHGPKELLVARALVAKEVNYELTSQHLLLEICEVESVRNKLIRFSESSPVCRQPELSDEVTNLEAQLVRKKQWLSSRYHQSVERLNWQTSANYEQKHDLQSRQLEYYRLLSTTAINEMVQQLVKDEE</sequence>
<protein>
    <submittedName>
        <fullName evidence="1">Uncharacterized protein</fullName>
    </submittedName>
</protein>
<dbReference type="Proteomes" id="UP000318126">
    <property type="component" value="Unassembled WGS sequence"/>
</dbReference>